<comment type="caution">
    <text evidence="3">The sequence shown here is derived from an EMBL/GenBank/DDBJ whole genome shotgun (WGS) entry which is preliminary data.</text>
</comment>
<evidence type="ECO:0000313" key="4">
    <source>
        <dbReference type="Proteomes" id="UP001432322"/>
    </source>
</evidence>
<dbReference type="AlphaFoldDB" id="A0AAV5WEN5"/>
<gene>
    <name evidence="3" type="ORF">PFISCL1PPCAC_21255</name>
</gene>
<name>A0AAV5WEN5_9BILA</name>
<feature type="coiled-coil region" evidence="1">
    <location>
        <begin position="2"/>
        <end position="29"/>
    </location>
</feature>
<protein>
    <submittedName>
        <fullName evidence="3">Uncharacterized protein</fullName>
    </submittedName>
</protein>
<organism evidence="3 4">
    <name type="scientific">Pristionchus fissidentatus</name>
    <dbReference type="NCBI Taxonomy" id="1538716"/>
    <lineage>
        <taxon>Eukaryota</taxon>
        <taxon>Metazoa</taxon>
        <taxon>Ecdysozoa</taxon>
        <taxon>Nematoda</taxon>
        <taxon>Chromadorea</taxon>
        <taxon>Rhabditida</taxon>
        <taxon>Rhabditina</taxon>
        <taxon>Diplogasteromorpha</taxon>
        <taxon>Diplogasteroidea</taxon>
        <taxon>Neodiplogasteridae</taxon>
        <taxon>Pristionchus</taxon>
    </lineage>
</organism>
<feature type="non-terminal residue" evidence="3">
    <location>
        <position position="1"/>
    </location>
</feature>
<feature type="coiled-coil region" evidence="1">
    <location>
        <begin position="57"/>
        <end position="112"/>
    </location>
</feature>
<reference evidence="3" key="1">
    <citation type="submission" date="2023-10" db="EMBL/GenBank/DDBJ databases">
        <title>Genome assembly of Pristionchus species.</title>
        <authorList>
            <person name="Yoshida K."/>
            <person name="Sommer R.J."/>
        </authorList>
    </citation>
    <scope>NUCLEOTIDE SEQUENCE</scope>
    <source>
        <strain evidence="3">RS5133</strain>
    </source>
</reference>
<keyword evidence="4" id="KW-1185">Reference proteome</keyword>
<evidence type="ECO:0000256" key="2">
    <source>
        <dbReference type="SAM" id="MobiDB-lite"/>
    </source>
</evidence>
<proteinExistence type="predicted"/>
<sequence>AHKTEEEEIQELLEEVESLTLQNKKMKEEKEIGVALLEMRRKNRDDLIENFDTNGCIANLNETIDRLKEEEEEFTFKYGLEKAENQKWTEMIERRIAENSKLMDKLAAAQKQSVQLEFPLAKGRLVCVSKAAELREAHERAAATEAKRLVHADAASRETNADPSFSQAGENKEATMREVKRRIFVAISEEIPEFVRMNVNDMHRKLQQLQQQPEL</sequence>
<dbReference type="EMBL" id="BTSY01000005">
    <property type="protein sequence ID" value="GMT29958.1"/>
    <property type="molecule type" value="Genomic_DNA"/>
</dbReference>
<keyword evidence="1" id="KW-0175">Coiled coil</keyword>
<dbReference type="Proteomes" id="UP001432322">
    <property type="component" value="Unassembled WGS sequence"/>
</dbReference>
<evidence type="ECO:0000313" key="3">
    <source>
        <dbReference type="EMBL" id="GMT29958.1"/>
    </source>
</evidence>
<evidence type="ECO:0000256" key="1">
    <source>
        <dbReference type="SAM" id="Coils"/>
    </source>
</evidence>
<feature type="region of interest" description="Disordered" evidence="2">
    <location>
        <begin position="153"/>
        <end position="173"/>
    </location>
</feature>
<accession>A0AAV5WEN5</accession>